<keyword evidence="8" id="KW-1185">Reference proteome</keyword>
<dbReference type="InterPro" id="IPR038729">
    <property type="entry name" value="Rad50/SbcC_AAA"/>
</dbReference>
<protein>
    <recommendedName>
        <fullName evidence="3">Nuclease SbcCD subunit C</fullName>
    </recommendedName>
</protein>
<evidence type="ECO:0000256" key="3">
    <source>
        <dbReference type="ARBA" id="ARBA00013368"/>
    </source>
</evidence>
<feature type="domain" description="Rad50/SbcC-type AAA" evidence="5">
    <location>
        <begin position="5"/>
        <end position="234"/>
    </location>
</feature>
<dbReference type="Gene3D" id="3.40.50.300">
    <property type="entry name" value="P-loop containing nucleotide triphosphate hydrolases"/>
    <property type="match status" value="2"/>
</dbReference>
<dbReference type="Pfam" id="PF13476">
    <property type="entry name" value="AAA_23"/>
    <property type="match status" value="1"/>
</dbReference>
<comment type="subunit">
    <text evidence="2">Heterodimer of SbcC and SbcD.</text>
</comment>
<sequence length="1063" mass="123154">MRPVRLEMSAFGSYAGKVEIDFTQVKQGLFLVTGDTGAGKTTIFDAITYALYDQTSGGRRDGNMMRSQYAQKETDTYVKYTFSSSGKCYTIRRNPEYLRLGKRRGKDGSLRYVKEAPGVELTLPDGSVYQGKKRETDAKIAEIMGMDVDQFTQIAMIAQGDFLKLLHAESKERKAIFSRIFQTRLYADVQENLKRSASELYSRLENNLKSAGAQLNRVEYLELLEEEEEKRKRWEELRELEVLPYEEVLENLEWMIQRGRQWELKKEEEQKSLQEQLYTLNGTKKEAESIQKLWDSLNKVREKQQALEEEREAVQKIEKRLLLGKQAEPVQRQELLCRQTEKRVKEQEQLIRKTKEQLEEERRLLKERMLQKEQARIFREEAEERWIANGPKLMDAMERYSHIEELEAELKKRKSQKETLWNRQRGWKEEVQRDRKVQQECREKMDLCAGSKERLFSLKTQKKTLEEEERKLAELTERKSQLERQEGEIRKVQEKAVHDRQAYLSAHERYEFFAQNFLKAQAGILARQLVEGEACPVCGSKVHPNPCQMEGDTLSQEEVNQARKRRDELEQLRDQSEEAFRTKAADYRARWEAFAKECGKLGIVWEEEKRTAENSWERIGQAVFLAVDGCEQRLKKCQLEIGQAEEQQRQYEKAKMAEQELSERIQKLEQHLLEEEEPYREAERKVQILEGTLQAGREALPYAAKQEAARRLQELKTEKADARRRMQEAEEQEQKKASLVRELEGRIQEADRMIKKWSAEWEEEKGAYVLSLASQGFATEEAYQKALLSEAKQGELEEKIKAYRARVHEASGMEQTLTAELAGRAPMDLNALEVRISETAQNLETVREHQMKLHGMNAKNQEVLTYLMEASQKQGQLEKQYAVIGNLSRTANGTLSGSVKLDLETYVQRQHFRQIIHAANRRLTEMNGGEFLLRCRSVEDLSGRGQTGLDLDIYHVASDTTRDVKTLSGGESFMASLSMALGLADIVQRTAGAIHLETMFVDEGFGSLDDQAREQAIRVLNNLAGGNRLVGIISHVNELKEQIDCKLVVTRSDQGSLVHWEEV</sequence>
<dbReference type="InterPro" id="IPR027417">
    <property type="entry name" value="P-loop_NTPase"/>
</dbReference>
<dbReference type="Proteomes" id="UP000528555">
    <property type="component" value="Unassembled WGS sequence"/>
</dbReference>
<dbReference type="SUPFAM" id="SSF52540">
    <property type="entry name" value="P-loop containing nucleoside triphosphate hydrolases"/>
    <property type="match status" value="1"/>
</dbReference>
<feature type="coiled-coil region" evidence="4">
    <location>
        <begin position="555"/>
        <end position="582"/>
    </location>
</feature>
<comment type="caution">
    <text evidence="7">The sequence shown here is derived from an EMBL/GenBank/DDBJ whole genome shotgun (WGS) entry which is preliminary data.</text>
</comment>
<evidence type="ECO:0000313" key="8">
    <source>
        <dbReference type="Proteomes" id="UP000528555"/>
    </source>
</evidence>
<dbReference type="Pfam" id="PF13558">
    <property type="entry name" value="SbcC_Walker_B"/>
    <property type="match status" value="1"/>
</dbReference>
<dbReference type="PANTHER" id="PTHR32114:SF2">
    <property type="entry name" value="ABC TRANSPORTER ABCH.3"/>
    <property type="match status" value="1"/>
</dbReference>
<evidence type="ECO:0000313" key="6">
    <source>
        <dbReference type="EMBL" id="NSK14192.1"/>
    </source>
</evidence>
<dbReference type="GO" id="GO:0006302">
    <property type="term" value="P:double-strand break repair"/>
    <property type="evidence" value="ECO:0007669"/>
    <property type="project" value="InterPro"/>
</dbReference>
<evidence type="ECO:0000259" key="5">
    <source>
        <dbReference type="Pfam" id="PF13476"/>
    </source>
</evidence>
<dbReference type="GO" id="GO:0016887">
    <property type="term" value="F:ATP hydrolysis activity"/>
    <property type="evidence" value="ECO:0007669"/>
    <property type="project" value="InterPro"/>
</dbReference>
<accession>A0A850HGZ6</accession>
<evidence type="ECO:0000256" key="4">
    <source>
        <dbReference type="SAM" id="Coils"/>
    </source>
</evidence>
<feature type="coiled-coil region" evidence="4">
    <location>
        <begin position="187"/>
        <end position="237"/>
    </location>
</feature>
<gene>
    <name evidence="7" type="ORF">G5A66_03445</name>
    <name evidence="6" type="ORF">G5A75_04755</name>
</gene>
<dbReference type="EMBL" id="JAAITX010000002">
    <property type="protein sequence ID" value="NVH57721.1"/>
    <property type="molecule type" value="Genomic_DNA"/>
</dbReference>
<comment type="similarity">
    <text evidence="1">Belongs to the SMC family. SbcC subfamily.</text>
</comment>
<evidence type="ECO:0000313" key="7">
    <source>
        <dbReference type="EMBL" id="NVH57721.1"/>
    </source>
</evidence>
<feature type="coiled-coil region" evidence="4">
    <location>
        <begin position="297"/>
        <end position="375"/>
    </location>
</feature>
<dbReference type="Proteomes" id="UP000701680">
    <property type="component" value="Unassembled WGS sequence"/>
</dbReference>
<dbReference type="AlphaFoldDB" id="A0A850HGZ6"/>
<evidence type="ECO:0000313" key="9">
    <source>
        <dbReference type="Proteomes" id="UP000701680"/>
    </source>
</evidence>
<dbReference type="PANTHER" id="PTHR32114">
    <property type="entry name" value="ABC TRANSPORTER ABCH.3"/>
    <property type="match status" value="1"/>
</dbReference>
<name>A0A850HGZ6_9FIRM</name>
<evidence type="ECO:0000256" key="2">
    <source>
        <dbReference type="ARBA" id="ARBA00011322"/>
    </source>
</evidence>
<evidence type="ECO:0000256" key="1">
    <source>
        <dbReference type="ARBA" id="ARBA00006930"/>
    </source>
</evidence>
<feature type="coiled-coil region" evidence="4">
    <location>
        <begin position="627"/>
        <end position="760"/>
    </location>
</feature>
<reference evidence="8 9" key="1">
    <citation type="journal article" date="2020" name="Cell Host Microbe">
        <title>Functional and Genomic Variation between Human-Derived Isolates of Lachnospiraceae Reveals Inter- and Intra-Species Diversity.</title>
        <authorList>
            <person name="Sorbara M.T."/>
            <person name="Littmann E.R."/>
            <person name="Fontana E."/>
            <person name="Moody T.U."/>
            <person name="Kohout C.E."/>
            <person name="Gjonbalaj M."/>
            <person name="Eaton V."/>
            <person name="Seok R."/>
            <person name="Leiner I.M."/>
            <person name="Pamer E.G."/>
        </authorList>
    </citation>
    <scope>NUCLEOTIDE SEQUENCE [LARGE SCALE GENOMIC DNA]</scope>
    <source>
        <strain evidence="7 8">MSK.17.11</strain>
        <strain evidence="6 9">MSK.17.38</strain>
    </source>
</reference>
<organism evidence="7 8">
    <name type="scientific">Dorea phocaeensis</name>
    <dbReference type="NCBI Taxonomy" id="2040291"/>
    <lineage>
        <taxon>Bacteria</taxon>
        <taxon>Bacillati</taxon>
        <taxon>Bacillota</taxon>
        <taxon>Clostridia</taxon>
        <taxon>Lachnospirales</taxon>
        <taxon>Lachnospiraceae</taxon>
        <taxon>Dorea</taxon>
    </lineage>
</organism>
<feature type="coiled-coil region" evidence="4">
    <location>
        <begin position="458"/>
        <end position="495"/>
    </location>
</feature>
<proteinExistence type="inferred from homology"/>
<dbReference type="EMBL" id="JAAIUO010000002">
    <property type="protein sequence ID" value="NSK14192.1"/>
    <property type="molecule type" value="Genomic_DNA"/>
</dbReference>
<reference evidence="7" key="2">
    <citation type="submission" date="2020-02" db="EMBL/GenBank/DDBJ databases">
        <authorList>
            <person name="Littmann E."/>
            <person name="Sorbara M."/>
        </authorList>
    </citation>
    <scope>NUCLEOTIDE SEQUENCE</scope>
    <source>
        <strain evidence="7">MSK.17.11</strain>
        <strain evidence="6">MSK.17.38</strain>
    </source>
</reference>
<dbReference type="RefSeq" id="WP_173814458.1">
    <property type="nucleotide sequence ID" value="NZ_JAAITX010000002.1"/>
</dbReference>
<keyword evidence="4" id="KW-0175">Coiled coil</keyword>